<sequence length="640" mass="72077">MGSLGQLDSDFCFPPEQGELDRYESSLSSSEFGDSDEEELDLNLYFKRSPAVIRALEKYDQFMAENPNHKFSHRPARLSAFDYHQDFIPSHCPVDSDVTVESIETLDVSEDCDDFNLENKPIDFEEDGDDTASIYSDDFESDEDECPHWPVYSASDYIHLINPDGDSESDEADCPHWPVYSASDYIDLINPDGENPYEISTELLDTPEAVIESSVVEPTTSGDDTLVDSTDDELAAPSFETTSSGISVLEKLAKFERSYRDIVARIPYPANQAFARTDSAVDNLVSKVTSIEKTCQALDAEEPHAESLVEAGKPLSWPEDDTSYFVPDIIENLDIPIIDVTDDKGSFLKQKLKSKVSSFKRKFAIHKRAPISKSALMFKGIQTAIYANPRLIDPEVTLPYVMMGLKKYRLGDGSIIEVHSPLVYDNIRTLCGISHRDLLSSFMDSDLVNSHSDGGNLVTPDAKYIIKTIQCKEHKLMGSYEFLDEYYYRVKENPTTQLPFYLGHYTIHIDGKETHFVIMKNMAHMNPNGSISVERDEQDEFMSQLRKDVDLLKKHGITNYSLMVGLECDPHTGEQRPVTGMIDTLCPFSRRKRVESNIRRLLSDNSTMEVVPPHQYGMKFLNFIQSAMVSGPGGSVVTRC</sequence>
<proteinExistence type="predicted"/>
<dbReference type="EMBL" id="CP014501">
    <property type="protein sequence ID" value="ANB12503.1"/>
    <property type="molecule type" value="Genomic_DNA"/>
</dbReference>
<dbReference type="KEGG" id="slb:AWJ20_759"/>
<evidence type="ECO:0000259" key="1">
    <source>
        <dbReference type="SMART" id="SM00330"/>
    </source>
</evidence>
<dbReference type="InterPro" id="IPR027483">
    <property type="entry name" value="PInositol-4-P-4/5-kinase_C_sf"/>
</dbReference>
<dbReference type="Pfam" id="PF01504">
    <property type="entry name" value="PIP5K"/>
    <property type="match status" value="3"/>
</dbReference>
<dbReference type="InterPro" id="IPR002498">
    <property type="entry name" value="PInositol-4-P-4/5-kinase_core"/>
</dbReference>
<dbReference type="GO" id="GO:0046854">
    <property type="term" value="P:phosphatidylinositol phosphate biosynthetic process"/>
    <property type="evidence" value="ECO:0007669"/>
    <property type="project" value="TreeGrafter"/>
</dbReference>
<dbReference type="AlphaFoldDB" id="A0A167D5C8"/>
<dbReference type="PANTHER" id="PTHR23086">
    <property type="entry name" value="PHOSPHATIDYLINOSITOL-4-PHOSPHATE 5-KINASE"/>
    <property type="match status" value="1"/>
</dbReference>
<dbReference type="PANTHER" id="PTHR23086:SF8">
    <property type="entry name" value="PHOSPHATIDYLINOSITOL 5-PHOSPHATE 4-KINASE, ISOFORM A"/>
    <property type="match status" value="1"/>
</dbReference>
<feature type="domain" description="PIPK" evidence="1">
    <location>
        <begin position="349"/>
        <end position="629"/>
    </location>
</feature>
<dbReference type="RefSeq" id="XP_018734980.1">
    <property type="nucleotide sequence ID" value="XM_018882719.1"/>
</dbReference>
<dbReference type="InterPro" id="IPR027484">
    <property type="entry name" value="PInositol-4-P-5-kinase_N"/>
</dbReference>
<dbReference type="Gene3D" id="3.30.810.10">
    <property type="entry name" value="2-Layer Sandwich"/>
    <property type="match status" value="1"/>
</dbReference>
<dbReference type="Gene3D" id="3.30.800.10">
    <property type="entry name" value="Phosphatidylinositol Phosphate Kinase II Beta"/>
    <property type="match status" value="1"/>
</dbReference>
<evidence type="ECO:0000313" key="3">
    <source>
        <dbReference type="Proteomes" id="UP000189580"/>
    </source>
</evidence>
<dbReference type="SMART" id="SM00330">
    <property type="entry name" value="PIPKc"/>
    <property type="match status" value="1"/>
</dbReference>
<dbReference type="InterPro" id="IPR023610">
    <property type="entry name" value="PInositol-4/5-P-5/4-kinase"/>
</dbReference>
<protein>
    <recommendedName>
        <fullName evidence="1">PIPK domain-containing protein</fullName>
    </recommendedName>
</protein>
<reference evidence="2 3" key="1">
    <citation type="submission" date="2016-02" db="EMBL/GenBank/DDBJ databases">
        <title>Complete genome sequence and transcriptome regulation of the pentose utilising yeast Sugiyamaella lignohabitans.</title>
        <authorList>
            <person name="Bellasio M."/>
            <person name="Peymann A."/>
            <person name="Valli M."/>
            <person name="Sipitzky M."/>
            <person name="Graf A."/>
            <person name="Sauer M."/>
            <person name="Marx H."/>
            <person name="Mattanovich D."/>
        </authorList>
    </citation>
    <scope>NUCLEOTIDE SEQUENCE [LARGE SCALE GENOMIC DNA]</scope>
    <source>
        <strain evidence="2 3">CBS 10342</strain>
    </source>
</reference>
<accession>A0A167D5C8</accession>
<evidence type="ECO:0000313" key="2">
    <source>
        <dbReference type="EMBL" id="ANB12503.1"/>
    </source>
</evidence>
<dbReference type="GeneID" id="30037826"/>
<organism evidence="2 3">
    <name type="scientific">Sugiyamaella lignohabitans</name>
    <dbReference type="NCBI Taxonomy" id="796027"/>
    <lineage>
        <taxon>Eukaryota</taxon>
        <taxon>Fungi</taxon>
        <taxon>Dikarya</taxon>
        <taxon>Ascomycota</taxon>
        <taxon>Saccharomycotina</taxon>
        <taxon>Dipodascomycetes</taxon>
        <taxon>Dipodascales</taxon>
        <taxon>Trichomonascaceae</taxon>
        <taxon>Sugiyamaella</taxon>
    </lineage>
</organism>
<dbReference type="GO" id="GO:0016308">
    <property type="term" value="F:1-phosphatidylinositol-4-phosphate 5-kinase activity"/>
    <property type="evidence" value="ECO:0007669"/>
    <property type="project" value="TreeGrafter"/>
</dbReference>
<dbReference type="OrthoDB" id="20783at2759"/>
<dbReference type="SUPFAM" id="SSF56104">
    <property type="entry name" value="SAICAR synthase-like"/>
    <property type="match status" value="1"/>
</dbReference>
<keyword evidence="3" id="KW-1185">Reference proteome</keyword>
<name>A0A167D5C8_9ASCO</name>
<dbReference type="Proteomes" id="UP000189580">
    <property type="component" value="Chromosome a"/>
</dbReference>
<dbReference type="GO" id="GO:0005886">
    <property type="term" value="C:plasma membrane"/>
    <property type="evidence" value="ECO:0007669"/>
    <property type="project" value="TreeGrafter"/>
</dbReference>
<dbReference type="CDD" id="cd00139">
    <property type="entry name" value="PIPKc"/>
    <property type="match status" value="1"/>
</dbReference>
<gene>
    <name evidence="2" type="ORF">AWJ20_759</name>
</gene>